<feature type="non-terminal residue" evidence="1">
    <location>
        <position position="1"/>
    </location>
</feature>
<dbReference type="EMBL" id="JASPKZ010002337">
    <property type="protein sequence ID" value="KAJ9595437.1"/>
    <property type="molecule type" value="Genomic_DNA"/>
</dbReference>
<evidence type="ECO:0000313" key="2">
    <source>
        <dbReference type="Proteomes" id="UP001233999"/>
    </source>
</evidence>
<accession>A0AAD8EMY1</accession>
<proteinExistence type="predicted"/>
<organism evidence="1 2">
    <name type="scientific">Diploptera punctata</name>
    <name type="common">Pacific beetle cockroach</name>
    <dbReference type="NCBI Taxonomy" id="6984"/>
    <lineage>
        <taxon>Eukaryota</taxon>
        <taxon>Metazoa</taxon>
        <taxon>Ecdysozoa</taxon>
        <taxon>Arthropoda</taxon>
        <taxon>Hexapoda</taxon>
        <taxon>Insecta</taxon>
        <taxon>Pterygota</taxon>
        <taxon>Neoptera</taxon>
        <taxon>Polyneoptera</taxon>
        <taxon>Dictyoptera</taxon>
        <taxon>Blattodea</taxon>
        <taxon>Blaberoidea</taxon>
        <taxon>Blaberidae</taxon>
        <taxon>Diplopterinae</taxon>
        <taxon>Diploptera</taxon>
    </lineage>
</organism>
<reference evidence="1" key="1">
    <citation type="journal article" date="2023" name="IScience">
        <title>Live-bearing cockroach genome reveals convergent evolutionary mechanisms linked to viviparity in insects and beyond.</title>
        <authorList>
            <person name="Fouks B."/>
            <person name="Harrison M.C."/>
            <person name="Mikhailova A.A."/>
            <person name="Marchal E."/>
            <person name="English S."/>
            <person name="Carruthers M."/>
            <person name="Jennings E.C."/>
            <person name="Chiamaka E.L."/>
            <person name="Frigard R.A."/>
            <person name="Pippel M."/>
            <person name="Attardo G.M."/>
            <person name="Benoit J.B."/>
            <person name="Bornberg-Bauer E."/>
            <person name="Tobe S.S."/>
        </authorList>
    </citation>
    <scope>NUCLEOTIDE SEQUENCE</scope>
    <source>
        <strain evidence="1">Stay&amp;Tobe</strain>
    </source>
</reference>
<name>A0AAD8EMY1_DIPPU</name>
<sequence>WVWCSCSPDLDSSQCWRVGFVGADMVVGTSTRRWKQTLVLMSDWSWSGKRGNELRTRVNTTCARVPDTPCCTTLTTS</sequence>
<gene>
    <name evidence="1" type="ORF">L9F63_013348</name>
</gene>
<reference evidence="1" key="2">
    <citation type="submission" date="2023-05" db="EMBL/GenBank/DDBJ databases">
        <authorList>
            <person name="Fouks B."/>
        </authorList>
    </citation>
    <scope>NUCLEOTIDE SEQUENCE</scope>
    <source>
        <strain evidence="1">Stay&amp;Tobe</strain>
        <tissue evidence="1">Testes</tissue>
    </source>
</reference>
<comment type="caution">
    <text evidence="1">The sequence shown here is derived from an EMBL/GenBank/DDBJ whole genome shotgun (WGS) entry which is preliminary data.</text>
</comment>
<dbReference type="AlphaFoldDB" id="A0AAD8EMY1"/>
<protein>
    <submittedName>
        <fullName evidence="1">Uncharacterized protein</fullName>
    </submittedName>
</protein>
<dbReference type="Proteomes" id="UP001233999">
    <property type="component" value="Unassembled WGS sequence"/>
</dbReference>
<evidence type="ECO:0000313" key="1">
    <source>
        <dbReference type="EMBL" id="KAJ9595437.1"/>
    </source>
</evidence>
<keyword evidence="2" id="KW-1185">Reference proteome</keyword>
<feature type="non-terminal residue" evidence="1">
    <location>
        <position position="77"/>
    </location>
</feature>